<comment type="caution">
    <text evidence="1">The sequence shown here is derived from an EMBL/GenBank/DDBJ whole genome shotgun (WGS) entry which is preliminary data.</text>
</comment>
<proteinExistence type="predicted"/>
<dbReference type="Proteomes" id="UP001652409">
    <property type="component" value="Unassembled WGS sequence"/>
</dbReference>
<dbReference type="PANTHER" id="PTHR33221:SF2">
    <property type="entry name" value="TRANSCRIPTIONAL REGULATOR"/>
    <property type="match status" value="1"/>
</dbReference>
<protein>
    <submittedName>
        <fullName evidence="1">Rrf2 family transcriptional regulator</fullName>
    </submittedName>
</protein>
<keyword evidence="2" id="KW-1185">Reference proteome</keyword>
<accession>A0ABT2TWJ1</accession>
<dbReference type="NCBIfam" id="TIGR00738">
    <property type="entry name" value="rrf2_super"/>
    <property type="match status" value="1"/>
</dbReference>
<evidence type="ECO:0000313" key="2">
    <source>
        <dbReference type="Proteomes" id="UP001652409"/>
    </source>
</evidence>
<dbReference type="Gene3D" id="1.10.10.10">
    <property type="entry name" value="Winged helix-like DNA-binding domain superfamily/Winged helix DNA-binding domain"/>
    <property type="match status" value="1"/>
</dbReference>
<dbReference type="InterPro" id="IPR036388">
    <property type="entry name" value="WH-like_DNA-bd_sf"/>
</dbReference>
<name>A0ABT2TWJ1_9FIRM</name>
<dbReference type="SUPFAM" id="SSF46785">
    <property type="entry name" value="Winged helix' DNA-binding domain"/>
    <property type="match status" value="1"/>
</dbReference>
<dbReference type="EMBL" id="JAOQJL010000035">
    <property type="protein sequence ID" value="MCU6766612.1"/>
    <property type="molecule type" value="Genomic_DNA"/>
</dbReference>
<dbReference type="CDD" id="cd00090">
    <property type="entry name" value="HTH_ARSR"/>
    <property type="match status" value="1"/>
</dbReference>
<reference evidence="1 2" key="1">
    <citation type="journal article" date="2021" name="ISME Commun">
        <title>Automated analysis of genomic sequences facilitates high-throughput and comprehensive description of bacteria.</title>
        <authorList>
            <person name="Hitch T.C.A."/>
        </authorList>
    </citation>
    <scope>NUCLEOTIDE SEQUENCE [LARGE SCALE GENOMIC DNA]</scope>
    <source>
        <strain evidence="1 2">Sanger_23</strain>
    </source>
</reference>
<dbReference type="RefSeq" id="WP_158422422.1">
    <property type="nucleotide sequence ID" value="NZ_JAOQJL010000035.1"/>
</dbReference>
<evidence type="ECO:0000313" key="1">
    <source>
        <dbReference type="EMBL" id="MCU6766612.1"/>
    </source>
</evidence>
<dbReference type="PANTHER" id="PTHR33221">
    <property type="entry name" value="WINGED HELIX-TURN-HELIX TRANSCRIPTIONAL REGULATOR, RRF2 FAMILY"/>
    <property type="match status" value="1"/>
</dbReference>
<organism evidence="1 2">
    <name type="scientific">Blautia ammoniilytica</name>
    <dbReference type="NCBI Taxonomy" id="2981782"/>
    <lineage>
        <taxon>Bacteria</taxon>
        <taxon>Bacillati</taxon>
        <taxon>Bacillota</taxon>
        <taxon>Clostridia</taxon>
        <taxon>Lachnospirales</taxon>
        <taxon>Lachnospiraceae</taxon>
        <taxon>Blautia</taxon>
    </lineage>
</organism>
<dbReference type="InterPro" id="IPR036390">
    <property type="entry name" value="WH_DNA-bd_sf"/>
</dbReference>
<dbReference type="Pfam" id="PF02082">
    <property type="entry name" value="Rrf2"/>
    <property type="match status" value="1"/>
</dbReference>
<dbReference type="InterPro" id="IPR000944">
    <property type="entry name" value="Tscrpt_reg_Rrf2"/>
</dbReference>
<sequence length="136" mass="15517">MFITRECDYAVRVLRALAGETRLSVNEICDREAITAPFAYKILKKLQKAGIVKGFRGVHGGYTLNKDLGSLTLFEVYYAIDPDMYIIECLNPKNECVRNGQDGSVCYMHKELAEIQDELWRLLKRKPLDQVLGLTD</sequence>
<dbReference type="InterPro" id="IPR011991">
    <property type="entry name" value="ArsR-like_HTH"/>
</dbReference>
<gene>
    <name evidence="1" type="ORF">OCV61_14580</name>
</gene>
<dbReference type="PROSITE" id="PS51197">
    <property type="entry name" value="HTH_RRF2_2"/>
    <property type="match status" value="1"/>
</dbReference>